<dbReference type="SUPFAM" id="SSF52738">
    <property type="entry name" value="Methylesterase CheB, C-terminal domain"/>
    <property type="match status" value="1"/>
</dbReference>
<sequence>MSDPRGLVVVGASAGGVEALRSFVAGLPGKLDAAVCVVLHIPRSGTSALPHILRRAGRHPVVHATDGCQLEAGTVYVAPPNFHVLVADSRLRLSRGPTENGHRPAIDPLFRSAARAWGSGVVGVVLSGSRDDGAFGLATITQHGGFGLVQAPAEALYPSMPAHATELVPHARVMPVGAMGAALAELLDGMSGPAPAAQSGDAQVDAEDAMVAMDDLTAADAGGIPAGFGCPSCHGALFEMPGHHRPPRFRCRVGHAWSAVGLLEEQGEVLEGALWMALRSLEEKAALSRRMADSAWNRGSRTTAERYNEVGRDAEDAGRVIRQLIDQLGSIEDKTPVTGEP</sequence>
<dbReference type="GO" id="GO:0005737">
    <property type="term" value="C:cytoplasm"/>
    <property type="evidence" value="ECO:0007669"/>
    <property type="project" value="InterPro"/>
</dbReference>
<reference evidence="6" key="1">
    <citation type="submission" date="2021-01" db="EMBL/GenBank/DDBJ databases">
        <title>Whole genome shotgun sequence of Dactylosporangium siamense NBRC 106093.</title>
        <authorList>
            <person name="Komaki H."/>
            <person name="Tamura T."/>
        </authorList>
    </citation>
    <scope>NUCLEOTIDE SEQUENCE</scope>
    <source>
        <strain evidence="6">NBRC 106093</strain>
    </source>
</reference>
<evidence type="ECO:0000256" key="1">
    <source>
        <dbReference type="ARBA" id="ARBA00022801"/>
    </source>
</evidence>
<evidence type="ECO:0000256" key="4">
    <source>
        <dbReference type="PROSITE-ProRule" id="PRU00050"/>
    </source>
</evidence>
<dbReference type="PROSITE" id="PS50122">
    <property type="entry name" value="CHEB"/>
    <property type="match status" value="1"/>
</dbReference>
<evidence type="ECO:0000313" key="7">
    <source>
        <dbReference type="Proteomes" id="UP000660611"/>
    </source>
</evidence>
<keyword evidence="1 4" id="KW-0378">Hydrolase</keyword>
<evidence type="ECO:0000313" key="6">
    <source>
        <dbReference type="EMBL" id="GIG43959.1"/>
    </source>
</evidence>
<dbReference type="GO" id="GO:0000156">
    <property type="term" value="F:phosphorelay response regulator activity"/>
    <property type="evidence" value="ECO:0007669"/>
    <property type="project" value="InterPro"/>
</dbReference>
<feature type="active site" evidence="4">
    <location>
        <position position="40"/>
    </location>
</feature>
<dbReference type="AlphaFoldDB" id="A0A919U620"/>
<dbReference type="GO" id="GO:0008984">
    <property type="term" value="F:protein-glutamate methylesterase activity"/>
    <property type="evidence" value="ECO:0007669"/>
    <property type="project" value="UniProtKB-EC"/>
</dbReference>
<dbReference type="PIRSF" id="PIRSF036461">
    <property type="entry name" value="Chmtx_methlestr"/>
    <property type="match status" value="1"/>
</dbReference>
<dbReference type="PANTHER" id="PTHR42872">
    <property type="entry name" value="PROTEIN-GLUTAMATE METHYLESTERASE/PROTEIN-GLUTAMINE GLUTAMINASE"/>
    <property type="match status" value="1"/>
</dbReference>
<comment type="caution">
    <text evidence="6">The sequence shown here is derived from an EMBL/GenBank/DDBJ whole genome shotgun (WGS) entry which is preliminary data.</text>
</comment>
<dbReference type="CDD" id="cd16433">
    <property type="entry name" value="CheB"/>
    <property type="match status" value="1"/>
</dbReference>
<comment type="catalytic activity">
    <reaction evidence="3">
        <text>[protein]-L-glutamate 5-O-methyl ester + H2O = L-glutamyl-[protein] + methanol + H(+)</text>
        <dbReference type="Rhea" id="RHEA:23236"/>
        <dbReference type="Rhea" id="RHEA-COMP:10208"/>
        <dbReference type="Rhea" id="RHEA-COMP:10311"/>
        <dbReference type="ChEBI" id="CHEBI:15377"/>
        <dbReference type="ChEBI" id="CHEBI:15378"/>
        <dbReference type="ChEBI" id="CHEBI:17790"/>
        <dbReference type="ChEBI" id="CHEBI:29973"/>
        <dbReference type="ChEBI" id="CHEBI:82795"/>
        <dbReference type="EC" id="3.1.1.61"/>
    </reaction>
</comment>
<evidence type="ECO:0000256" key="3">
    <source>
        <dbReference type="ARBA" id="ARBA00048267"/>
    </source>
</evidence>
<gene>
    <name evidence="6" type="primary">cheB_2</name>
    <name evidence="6" type="ORF">Dsi01nite_020000</name>
</gene>
<keyword evidence="4" id="KW-0145">Chemotaxis</keyword>
<organism evidence="6 7">
    <name type="scientific">Dactylosporangium siamense</name>
    <dbReference type="NCBI Taxonomy" id="685454"/>
    <lineage>
        <taxon>Bacteria</taxon>
        <taxon>Bacillati</taxon>
        <taxon>Actinomycetota</taxon>
        <taxon>Actinomycetes</taxon>
        <taxon>Micromonosporales</taxon>
        <taxon>Micromonosporaceae</taxon>
        <taxon>Dactylosporangium</taxon>
    </lineage>
</organism>
<evidence type="ECO:0000259" key="5">
    <source>
        <dbReference type="PROSITE" id="PS50122"/>
    </source>
</evidence>
<dbReference type="EMBL" id="BONQ01000029">
    <property type="protein sequence ID" value="GIG43959.1"/>
    <property type="molecule type" value="Genomic_DNA"/>
</dbReference>
<dbReference type="EC" id="3.1.1.61" evidence="2"/>
<dbReference type="InterPro" id="IPR000673">
    <property type="entry name" value="Sig_transdc_resp-reg_Me-estase"/>
</dbReference>
<dbReference type="GO" id="GO:0006935">
    <property type="term" value="P:chemotaxis"/>
    <property type="evidence" value="ECO:0007669"/>
    <property type="project" value="UniProtKB-UniRule"/>
</dbReference>
<name>A0A919U620_9ACTN</name>
<proteinExistence type="predicted"/>
<feature type="active site" evidence="4">
    <location>
        <position position="132"/>
    </location>
</feature>
<keyword evidence="7" id="KW-1185">Reference proteome</keyword>
<dbReference type="PANTHER" id="PTHR42872:SF6">
    <property type="entry name" value="PROTEIN-GLUTAMATE METHYLESTERASE_PROTEIN-GLUTAMINE GLUTAMINASE"/>
    <property type="match status" value="1"/>
</dbReference>
<feature type="domain" description="CheB-type methylesterase" evidence="5">
    <location>
        <begin position="1"/>
        <end position="190"/>
    </location>
</feature>
<dbReference type="InterPro" id="IPR035909">
    <property type="entry name" value="CheB_C"/>
</dbReference>
<protein>
    <recommendedName>
        <fullName evidence="2">protein-glutamate methylesterase</fullName>
        <ecNumber evidence="2">3.1.1.61</ecNumber>
    </recommendedName>
</protein>
<evidence type="ECO:0000256" key="2">
    <source>
        <dbReference type="ARBA" id="ARBA00039140"/>
    </source>
</evidence>
<dbReference type="Proteomes" id="UP000660611">
    <property type="component" value="Unassembled WGS sequence"/>
</dbReference>
<feature type="active site" evidence="4">
    <location>
        <position position="13"/>
    </location>
</feature>
<dbReference type="InterPro" id="IPR011247">
    <property type="entry name" value="Chemotax_prot-Glu_Me-esterase"/>
</dbReference>
<dbReference type="RefSeq" id="WP_203845808.1">
    <property type="nucleotide sequence ID" value="NZ_BAAAVW010000006.1"/>
</dbReference>
<accession>A0A919U620</accession>
<dbReference type="Gene3D" id="3.40.50.180">
    <property type="entry name" value="Methylesterase CheB, C-terminal domain"/>
    <property type="match status" value="1"/>
</dbReference>
<dbReference type="Pfam" id="PF01339">
    <property type="entry name" value="CheB_methylest"/>
    <property type="match status" value="1"/>
</dbReference>